<feature type="domain" description="NlpC/P60" evidence="5">
    <location>
        <begin position="1"/>
        <end position="136"/>
    </location>
</feature>
<dbReference type="EMBL" id="LAZR01037977">
    <property type="protein sequence ID" value="KKL20747.1"/>
    <property type="molecule type" value="Genomic_DNA"/>
</dbReference>
<keyword evidence="3" id="KW-0378">Hydrolase</keyword>
<organism evidence="6">
    <name type="scientific">marine sediment metagenome</name>
    <dbReference type="NCBI Taxonomy" id="412755"/>
    <lineage>
        <taxon>unclassified sequences</taxon>
        <taxon>metagenomes</taxon>
        <taxon>ecological metagenomes</taxon>
    </lineage>
</organism>
<evidence type="ECO:0000256" key="4">
    <source>
        <dbReference type="ARBA" id="ARBA00022807"/>
    </source>
</evidence>
<sequence>MEEKLRKLAEKCVGWRYAPRGRDYDGGHVDCFGLFLLFAREMGFEIPDFEYEEDWHKQGEDRIIDGYPKYADAIDRTELRPGDIILYRWSRDIVNHVAIFLGEGRCITCTKNAGVVIVDTAMQPFNRRMHSTYRLKQRA</sequence>
<reference evidence="6" key="1">
    <citation type="journal article" date="2015" name="Nature">
        <title>Complex archaea that bridge the gap between prokaryotes and eukaryotes.</title>
        <authorList>
            <person name="Spang A."/>
            <person name="Saw J.H."/>
            <person name="Jorgensen S.L."/>
            <person name="Zaremba-Niedzwiedzka K."/>
            <person name="Martijn J."/>
            <person name="Lind A.E."/>
            <person name="van Eijk R."/>
            <person name="Schleper C."/>
            <person name="Guy L."/>
            <person name="Ettema T.J."/>
        </authorList>
    </citation>
    <scope>NUCLEOTIDE SEQUENCE</scope>
</reference>
<evidence type="ECO:0000313" key="6">
    <source>
        <dbReference type="EMBL" id="KKL20747.1"/>
    </source>
</evidence>
<gene>
    <name evidence="6" type="ORF">LCGC14_2452370</name>
</gene>
<keyword evidence="2" id="KW-0645">Protease</keyword>
<comment type="caution">
    <text evidence="6">The sequence shown here is derived from an EMBL/GenBank/DDBJ whole genome shotgun (WGS) entry which is preliminary data.</text>
</comment>
<evidence type="ECO:0000256" key="3">
    <source>
        <dbReference type="ARBA" id="ARBA00022801"/>
    </source>
</evidence>
<name>A0A0F9C3B7_9ZZZZ</name>
<accession>A0A0F9C3B7</accession>
<protein>
    <recommendedName>
        <fullName evidence="5">NlpC/P60 domain-containing protein</fullName>
    </recommendedName>
</protein>
<evidence type="ECO:0000256" key="1">
    <source>
        <dbReference type="ARBA" id="ARBA00007074"/>
    </source>
</evidence>
<evidence type="ECO:0000259" key="5">
    <source>
        <dbReference type="PROSITE" id="PS51935"/>
    </source>
</evidence>
<dbReference type="GO" id="GO:0006508">
    <property type="term" value="P:proteolysis"/>
    <property type="evidence" value="ECO:0007669"/>
    <property type="project" value="UniProtKB-KW"/>
</dbReference>
<dbReference type="PROSITE" id="PS51935">
    <property type="entry name" value="NLPC_P60"/>
    <property type="match status" value="1"/>
</dbReference>
<proteinExistence type="inferred from homology"/>
<dbReference type="GO" id="GO:0008234">
    <property type="term" value="F:cysteine-type peptidase activity"/>
    <property type="evidence" value="ECO:0007669"/>
    <property type="project" value="UniProtKB-KW"/>
</dbReference>
<keyword evidence="4" id="KW-0788">Thiol protease</keyword>
<comment type="similarity">
    <text evidence="1">Belongs to the peptidase C40 family.</text>
</comment>
<dbReference type="Pfam" id="PF00877">
    <property type="entry name" value="NLPC_P60"/>
    <property type="match status" value="1"/>
</dbReference>
<dbReference type="Gene3D" id="3.90.1720.10">
    <property type="entry name" value="endopeptidase domain like (from Nostoc punctiforme)"/>
    <property type="match status" value="1"/>
</dbReference>
<dbReference type="InterPro" id="IPR000064">
    <property type="entry name" value="NLP_P60_dom"/>
</dbReference>
<dbReference type="SUPFAM" id="SSF54001">
    <property type="entry name" value="Cysteine proteinases"/>
    <property type="match status" value="1"/>
</dbReference>
<dbReference type="InterPro" id="IPR038765">
    <property type="entry name" value="Papain-like_cys_pep_sf"/>
</dbReference>
<dbReference type="AlphaFoldDB" id="A0A0F9C3B7"/>
<evidence type="ECO:0000256" key="2">
    <source>
        <dbReference type="ARBA" id="ARBA00022670"/>
    </source>
</evidence>